<keyword evidence="8" id="KW-0336">GPI-anchor</keyword>
<sequence length="285" mass="31087">MVSLNSFVLFSAVLALGVSAGEAPVIKNNPKNVRYLADLDTGKVHGIIEFSAKNGTTKVHIDVTGLPDHGGPFEYHVHTNPVPANGNCEATGMHLNPYKAPAENCDALEDDSLCQVGDLSGKHGLINTTCFELTYFDPYLSLNPKDESFIGGRSVVLHYQNLERFACGNIVLAPKRSDFEEEEEDEDEVEEMLYKRHLHDHEHSEEEEAVKEAEQKEEEEEEDEEGYAKYAPNAVLAEDESGAGVGKNKSWNSSNVVATTTYCDGAASIFTGMGAIVGAVLAYMI</sequence>
<evidence type="ECO:0000256" key="5">
    <source>
        <dbReference type="ARBA" id="ARBA00012682"/>
    </source>
</evidence>
<dbReference type="EMBL" id="HG793126">
    <property type="protein sequence ID" value="CDK25778.1"/>
    <property type="molecule type" value="Genomic_DNA"/>
</dbReference>
<gene>
    <name evidence="17" type="ORF">KUCA_T00001748001</name>
</gene>
<name>W6MIM6_9ASCO</name>
<evidence type="ECO:0000256" key="14">
    <source>
        <dbReference type="SAM" id="MobiDB-lite"/>
    </source>
</evidence>
<dbReference type="SUPFAM" id="SSF49329">
    <property type="entry name" value="Cu,Zn superoxide dismutase-like"/>
    <property type="match status" value="1"/>
</dbReference>
<dbReference type="Gene3D" id="2.60.40.200">
    <property type="entry name" value="Superoxide dismutase, copper/zinc binding domain"/>
    <property type="match status" value="1"/>
</dbReference>
<keyword evidence="8" id="KW-0449">Lipoprotein</keyword>
<evidence type="ECO:0000256" key="3">
    <source>
        <dbReference type="ARBA" id="ARBA00004589"/>
    </source>
</evidence>
<keyword evidence="11" id="KW-0186">Copper</keyword>
<dbReference type="GO" id="GO:0005507">
    <property type="term" value="F:copper ion binding"/>
    <property type="evidence" value="ECO:0007669"/>
    <property type="project" value="InterPro"/>
</dbReference>
<dbReference type="FunFam" id="2.60.40.200:FF:000007">
    <property type="entry name" value="Cell surface Cu-only superoxide dismutase 5"/>
    <property type="match status" value="1"/>
</dbReference>
<evidence type="ECO:0000256" key="12">
    <source>
        <dbReference type="ARBA" id="ARBA00023026"/>
    </source>
</evidence>
<keyword evidence="8" id="KW-0325">Glycoprotein</keyword>
<evidence type="ECO:0000313" key="17">
    <source>
        <dbReference type="EMBL" id="CDK25778.1"/>
    </source>
</evidence>
<dbReference type="HOGENOM" id="CLU_063073_1_1_1"/>
<dbReference type="OrthoDB" id="159229at2759"/>
<comment type="catalytic activity">
    <reaction evidence="13">
        <text>2 superoxide + 2 H(+) = H2O2 + O2</text>
        <dbReference type="Rhea" id="RHEA:20696"/>
        <dbReference type="ChEBI" id="CHEBI:15378"/>
        <dbReference type="ChEBI" id="CHEBI:15379"/>
        <dbReference type="ChEBI" id="CHEBI:16240"/>
        <dbReference type="ChEBI" id="CHEBI:18421"/>
        <dbReference type="EC" id="1.15.1.1"/>
    </reaction>
</comment>
<proteinExistence type="inferred from homology"/>
<dbReference type="STRING" id="1382522.W6MIM6"/>
<evidence type="ECO:0000313" key="18">
    <source>
        <dbReference type="Proteomes" id="UP000019384"/>
    </source>
</evidence>
<feature type="compositionally biased region" description="Basic and acidic residues" evidence="14">
    <location>
        <begin position="199"/>
        <end position="214"/>
    </location>
</feature>
<evidence type="ECO:0000256" key="6">
    <source>
        <dbReference type="ARBA" id="ARBA00022512"/>
    </source>
</evidence>
<keyword evidence="7" id="KW-0964">Secreted</keyword>
<keyword evidence="15" id="KW-0732">Signal</keyword>
<evidence type="ECO:0000256" key="13">
    <source>
        <dbReference type="ARBA" id="ARBA00049204"/>
    </source>
</evidence>
<feature type="chain" id="PRO_5004878391" description="superoxide dismutase" evidence="15">
    <location>
        <begin position="21"/>
        <end position="285"/>
    </location>
</feature>
<protein>
    <recommendedName>
        <fullName evidence="5">superoxide dismutase</fullName>
        <ecNumber evidence="5">1.15.1.1</ecNumber>
    </recommendedName>
</protein>
<comment type="similarity">
    <text evidence="4">Belongs to the Cu-Zn superoxide dismutase family.</text>
</comment>
<keyword evidence="10" id="KW-0560">Oxidoreductase</keyword>
<keyword evidence="9" id="KW-0049">Antioxidant</keyword>
<evidence type="ECO:0000259" key="16">
    <source>
        <dbReference type="Pfam" id="PF00080"/>
    </source>
</evidence>
<dbReference type="InterPro" id="IPR024134">
    <property type="entry name" value="SOD_Cu/Zn_/chaperone"/>
</dbReference>
<evidence type="ECO:0000256" key="8">
    <source>
        <dbReference type="ARBA" id="ARBA00022622"/>
    </source>
</evidence>
<dbReference type="InterPro" id="IPR001424">
    <property type="entry name" value="SOD_Cu_Zn_dom"/>
</dbReference>
<dbReference type="GO" id="GO:0004784">
    <property type="term" value="F:superoxide dismutase activity"/>
    <property type="evidence" value="ECO:0007669"/>
    <property type="project" value="UniProtKB-EC"/>
</dbReference>
<dbReference type="InterPro" id="IPR036423">
    <property type="entry name" value="SOD-like_Cu/Zn_dom_sf"/>
</dbReference>
<comment type="subcellular location">
    <subcellularLocation>
        <location evidence="3">Membrane</location>
        <topology evidence="3">Lipid-anchor</topology>
        <topology evidence="3">GPI-anchor</topology>
    </subcellularLocation>
    <subcellularLocation>
        <location evidence="2">Secreted</location>
        <location evidence="2">Cell wall</location>
    </subcellularLocation>
</comment>
<reference evidence="17" key="1">
    <citation type="submission" date="2013-12" db="EMBL/GenBank/DDBJ databases">
        <authorList>
            <person name="Genoscope - CEA"/>
        </authorList>
    </citation>
    <scope>NUCLEOTIDE SEQUENCE</scope>
    <source>
        <strain evidence="17">CBS 1993</strain>
    </source>
</reference>
<dbReference type="PANTHER" id="PTHR10003">
    <property type="entry name" value="SUPEROXIDE DISMUTASE CU-ZN -RELATED"/>
    <property type="match status" value="1"/>
</dbReference>
<keyword evidence="6" id="KW-0134">Cell wall</keyword>
<keyword evidence="12" id="KW-0843">Virulence</keyword>
<dbReference type="Proteomes" id="UP000019384">
    <property type="component" value="Unassembled WGS sequence"/>
</dbReference>
<comment type="cofactor">
    <cofactor evidence="1">
        <name>Cu cation</name>
        <dbReference type="ChEBI" id="CHEBI:23378"/>
    </cofactor>
</comment>
<evidence type="ECO:0000256" key="15">
    <source>
        <dbReference type="SAM" id="SignalP"/>
    </source>
</evidence>
<evidence type="ECO:0000256" key="11">
    <source>
        <dbReference type="ARBA" id="ARBA00023008"/>
    </source>
</evidence>
<reference evidence="17" key="2">
    <citation type="submission" date="2014-02" db="EMBL/GenBank/DDBJ databases">
        <title>Complete DNA sequence of /Kuraishia capsulata/ illustrates novel genomic features among budding yeasts (/Saccharomycotina/).</title>
        <authorList>
            <person name="Morales L."/>
            <person name="Noel B."/>
            <person name="Porcel B."/>
            <person name="Marcet-Houben M."/>
            <person name="Hullo M-F."/>
            <person name="Sacerdot C."/>
            <person name="Tekaia F."/>
            <person name="Leh-Louis V."/>
            <person name="Despons L."/>
            <person name="Khanna V."/>
            <person name="Aury J-M."/>
            <person name="Barbe V."/>
            <person name="Couloux A."/>
            <person name="Labadie K."/>
            <person name="Pelletier E."/>
            <person name="Souciet J-L."/>
            <person name="Boekhout T."/>
            <person name="Gabaldon T."/>
            <person name="Wincker P."/>
            <person name="Dujon B."/>
        </authorList>
    </citation>
    <scope>NUCLEOTIDE SEQUENCE</scope>
    <source>
        <strain evidence="17">CBS 1993</strain>
    </source>
</reference>
<keyword evidence="8" id="KW-0472">Membrane</keyword>
<evidence type="ECO:0000256" key="10">
    <source>
        <dbReference type="ARBA" id="ARBA00023002"/>
    </source>
</evidence>
<dbReference type="GO" id="GO:0098552">
    <property type="term" value="C:side of membrane"/>
    <property type="evidence" value="ECO:0007669"/>
    <property type="project" value="UniProtKB-KW"/>
</dbReference>
<dbReference type="GeneID" id="34519177"/>
<feature type="signal peptide" evidence="15">
    <location>
        <begin position="1"/>
        <end position="20"/>
    </location>
</feature>
<dbReference type="RefSeq" id="XP_022457789.1">
    <property type="nucleotide sequence ID" value="XM_022603960.1"/>
</dbReference>
<feature type="compositionally biased region" description="Acidic residues" evidence="14">
    <location>
        <begin position="215"/>
        <end position="225"/>
    </location>
</feature>
<evidence type="ECO:0000256" key="9">
    <source>
        <dbReference type="ARBA" id="ARBA00022862"/>
    </source>
</evidence>
<keyword evidence="18" id="KW-1185">Reference proteome</keyword>
<evidence type="ECO:0000256" key="4">
    <source>
        <dbReference type="ARBA" id="ARBA00010457"/>
    </source>
</evidence>
<dbReference type="EC" id="1.15.1.1" evidence="5"/>
<dbReference type="Pfam" id="PF00080">
    <property type="entry name" value="Sod_Cu"/>
    <property type="match status" value="1"/>
</dbReference>
<evidence type="ECO:0000256" key="1">
    <source>
        <dbReference type="ARBA" id="ARBA00001935"/>
    </source>
</evidence>
<feature type="region of interest" description="Disordered" evidence="14">
    <location>
        <begin position="199"/>
        <end position="231"/>
    </location>
</feature>
<evidence type="ECO:0000256" key="7">
    <source>
        <dbReference type="ARBA" id="ARBA00022525"/>
    </source>
</evidence>
<dbReference type="GO" id="GO:0005576">
    <property type="term" value="C:extracellular region"/>
    <property type="evidence" value="ECO:0007669"/>
    <property type="project" value="UniProtKB-ARBA"/>
</dbReference>
<organism evidence="17 18">
    <name type="scientific">Kuraishia capsulata CBS 1993</name>
    <dbReference type="NCBI Taxonomy" id="1382522"/>
    <lineage>
        <taxon>Eukaryota</taxon>
        <taxon>Fungi</taxon>
        <taxon>Dikarya</taxon>
        <taxon>Ascomycota</taxon>
        <taxon>Saccharomycotina</taxon>
        <taxon>Pichiomycetes</taxon>
        <taxon>Pichiales</taxon>
        <taxon>Pichiaceae</taxon>
        <taxon>Kuraishia</taxon>
    </lineage>
</organism>
<accession>W6MIM6</accession>
<feature type="domain" description="Superoxide dismutase copper/zinc binding" evidence="16">
    <location>
        <begin position="44"/>
        <end position="160"/>
    </location>
</feature>
<dbReference type="AlphaFoldDB" id="W6MIM6"/>
<evidence type="ECO:0000256" key="2">
    <source>
        <dbReference type="ARBA" id="ARBA00004191"/>
    </source>
</evidence>